<dbReference type="Proteomes" id="UP000604046">
    <property type="component" value="Unassembled WGS sequence"/>
</dbReference>
<comment type="caution">
    <text evidence="1">The sequence shown here is derived from an EMBL/GenBank/DDBJ whole genome shotgun (WGS) entry which is preliminary data.</text>
</comment>
<protein>
    <submittedName>
        <fullName evidence="1">Alkbh5 protein</fullName>
    </submittedName>
</protein>
<accession>A0A812GQK3</accession>
<sequence>MSRHLSQSPQCAEVGLLALGTHPTLTLEAVTMLRDFAFGAAVKVRRMLGITYKCAVFPDVCGDGEESLEDPLASLIGRFESPPPYERYTFQVISETVSVIAAQLLASLRIDTLVCTSPFVVCALMQKLLDKPMLGYLGLPLLWKRPTDHFDNATARAEFWELLQHLLQSPQVVLATNNPVLTEQIAFQAPRALLPVVRPHARFTNAVYTPTKPLEAMLVSRTKFLWVTLDCALQRFMDEQYPIKFNVANSDSKLSFQEMASHRAVVLLPWEHALMAFFEFYSMAIPLLLPSRDWALRLVFDAEGNLGATTSIYWDVSPGCDRQLGCDVSVRHPHPPFAFAPLESRKYWYQYTSFAQFPHIHRFDSIPHLLQELLSVDAATTSASMRAFNDETLVRSVGFWRSAGWRLGLPSCRSDLDAF</sequence>
<name>A0A812GQK3_9DINO</name>
<proteinExistence type="predicted"/>
<feature type="non-terminal residue" evidence="1">
    <location>
        <position position="1"/>
    </location>
</feature>
<evidence type="ECO:0000313" key="2">
    <source>
        <dbReference type="Proteomes" id="UP000604046"/>
    </source>
</evidence>
<dbReference type="EMBL" id="CAJNDS010000037">
    <property type="protein sequence ID" value="CAE6928869.1"/>
    <property type="molecule type" value="Genomic_DNA"/>
</dbReference>
<gene>
    <name evidence="1" type="primary">alkbh5</name>
    <name evidence="1" type="ORF">SNAT2548_LOCUS759</name>
</gene>
<keyword evidence="2" id="KW-1185">Reference proteome</keyword>
<evidence type="ECO:0000313" key="1">
    <source>
        <dbReference type="EMBL" id="CAE6928869.1"/>
    </source>
</evidence>
<dbReference type="AlphaFoldDB" id="A0A812GQK3"/>
<organism evidence="1 2">
    <name type="scientific">Symbiodinium natans</name>
    <dbReference type="NCBI Taxonomy" id="878477"/>
    <lineage>
        <taxon>Eukaryota</taxon>
        <taxon>Sar</taxon>
        <taxon>Alveolata</taxon>
        <taxon>Dinophyceae</taxon>
        <taxon>Suessiales</taxon>
        <taxon>Symbiodiniaceae</taxon>
        <taxon>Symbiodinium</taxon>
    </lineage>
</organism>
<reference evidence="1" key="1">
    <citation type="submission" date="2021-02" db="EMBL/GenBank/DDBJ databases">
        <authorList>
            <person name="Dougan E. K."/>
            <person name="Rhodes N."/>
            <person name="Thang M."/>
            <person name="Chan C."/>
        </authorList>
    </citation>
    <scope>NUCLEOTIDE SEQUENCE</scope>
</reference>
<dbReference type="OrthoDB" id="415672at2759"/>